<proteinExistence type="predicted"/>
<name>A0A0E9SG89_ANGAN</name>
<keyword evidence="1" id="KW-1133">Transmembrane helix</keyword>
<reference evidence="2" key="1">
    <citation type="submission" date="2014-11" db="EMBL/GenBank/DDBJ databases">
        <authorList>
            <person name="Amaro Gonzalez C."/>
        </authorList>
    </citation>
    <scope>NUCLEOTIDE SEQUENCE</scope>
</reference>
<sequence length="36" mass="4252">MLNPIKLDCMIIQNMYNSLLYANIIYNLVMFVNTVK</sequence>
<accession>A0A0E9SG89</accession>
<keyword evidence="1" id="KW-0812">Transmembrane</keyword>
<keyword evidence="1" id="KW-0472">Membrane</keyword>
<reference evidence="2" key="2">
    <citation type="journal article" date="2015" name="Fish Shellfish Immunol.">
        <title>Early steps in the European eel (Anguilla anguilla)-Vibrio vulnificus interaction in the gills: Role of the RtxA13 toxin.</title>
        <authorList>
            <person name="Callol A."/>
            <person name="Pajuelo D."/>
            <person name="Ebbesson L."/>
            <person name="Teles M."/>
            <person name="MacKenzie S."/>
            <person name="Amaro C."/>
        </authorList>
    </citation>
    <scope>NUCLEOTIDE SEQUENCE</scope>
</reference>
<evidence type="ECO:0000256" key="1">
    <source>
        <dbReference type="SAM" id="Phobius"/>
    </source>
</evidence>
<organism evidence="2">
    <name type="scientific">Anguilla anguilla</name>
    <name type="common">European freshwater eel</name>
    <name type="synonym">Muraena anguilla</name>
    <dbReference type="NCBI Taxonomy" id="7936"/>
    <lineage>
        <taxon>Eukaryota</taxon>
        <taxon>Metazoa</taxon>
        <taxon>Chordata</taxon>
        <taxon>Craniata</taxon>
        <taxon>Vertebrata</taxon>
        <taxon>Euteleostomi</taxon>
        <taxon>Actinopterygii</taxon>
        <taxon>Neopterygii</taxon>
        <taxon>Teleostei</taxon>
        <taxon>Anguilliformes</taxon>
        <taxon>Anguillidae</taxon>
        <taxon>Anguilla</taxon>
    </lineage>
</organism>
<feature type="transmembrane region" description="Helical" evidence="1">
    <location>
        <begin position="15"/>
        <end position="35"/>
    </location>
</feature>
<protein>
    <submittedName>
        <fullName evidence="2">Uncharacterized protein</fullName>
    </submittedName>
</protein>
<dbReference type="EMBL" id="GBXM01068281">
    <property type="protein sequence ID" value="JAH40296.1"/>
    <property type="molecule type" value="Transcribed_RNA"/>
</dbReference>
<dbReference type="AlphaFoldDB" id="A0A0E9SG89"/>
<evidence type="ECO:0000313" key="2">
    <source>
        <dbReference type="EMBL" id="JAH40296.1"/>
    </source>
</evidence>